<feature type="transmembrane region" description="Helical" evidence="9">
    <location>
        <begin position="126"/>
        <end position="146"/>
    </location>
</feature>
<dbReference type="eggNOG" id="COG3090">
    <property type="taxonomic scope" value="Bacteria"/>
</dbReference>
<evidence type="ECO:0000256" key="3">
    <source>
        <dbReference type="ARBA" id="ARBA00022475"/>
    </source>
</evidence>
<keyword evidence="3" id="KW-1003">Cell membrane</keyword>
<dbReference type="Pfam" id="PF04290">
    <property type="entry name" value="DctQ"/>
    <property type="match status" value="1"/>
</dbReference>
<dbReference type="GO" id="GO:0022857">
    <property type="term" value="F:transmembrane transporter activity"/>
    <property type="evidence" value="ECO:0007669"/>
    <property type="project" value="TreeGrafter"/>
</dbReference>
<evidence type="ECO:0000256" key="9">
    <source>
        <dbReference type="SAM" id="Phobius"/>
    </source>
</evidence>
<feature type="transmembrane region" description="Helical" evidence="9">
    <location>
        <begin position="12"/>
        <end position="34"/>
    </location>
</feature>
<proteinExistence type="inferred from homology"/>
<dbReference type="GO" id="GO:0015740">
    <property type="term" value="P:C4-dicarboxylate transport"/>
    <property type="evidence" value="ECO:0007669"/>
    <property type="project" value="TreeGrafter"/>
</dbReference>
<reference evidence="11 12" key="1">
    <citation type="submission" date="2014-04" db="EMBL/GenBank/DDBJ databases">
        <title>Draft Genome Sequence of Synergistes jonesii.</title>
        <authorList>
            <person name="Coil D.A."/>
            <person name="Eisen J.A."/>
            <person name="Holland-Moritz H.E."/>
        </authorList>
    </citation>
    <scope>NUCLEOTIDE SEQUENCE [LARGE SCALE GENOMIC DNA]</scope>
    <source>
        <strain evidence="11 12">78-1</strain>
    </source>
</reference>
<protein>
    <submittedName>
        <fullName evidence="11">C4-dicarboxylate ABC transporter substrate-binding protein</fullName>
    </submittedName>
</protein>
<keyword evidence="6 9" id="KW-1133">Transmembrane helix</keyword>
<dbReference type="PANTHER" id="PTHR35011:SF2">
    <property type="entry name" value="2,3-DIKETO-L-GULONATE TRAP TRANSPORTER SMALL PERMEASE PROTEIN YIAM"/>
    <property type="match status" value="1"/>
</dbReference>
<dbReference type="GO" id="GO:0005886">
    <property type="term" value="C:plasma membrane"/>
    <property type="evidence" value="ECO:0007669"/>
    <property type="project" value="UniProtKB-SubCell"/>
</dbReference>
<evidence type="ECO:0000313" key="11">
    <source>
        <dbReference type="EMBL" id="KEJ92992.1"/>
    </source>
</evidence>
<gene>
    <name evidence="11" type="ORF">EH55_13430</name>
</gene>
<dbReference type="OrthoDB" id="5349at2"/>
<keyword evidence="12" id="KW-1185">Reference proteome</keyword>
<feature type="transmembrane region" description="Helical" evidence="9">
    <location>
        <begin position="85"/>
        <end position="106"/>
    </location>
</feature>
<comment type="similarity">
    <text evidence="8">Belongs to the TRAP transporter small permease family.</text>
</comment>
<keyword evidence="7 9" id="KW-0472">Membrane</keyword>
<evidence type="ECO:0000256" key="5">
    <source>
        <dbReference type="ARBA" id="ARBA00022692"/>
    </source>
</evidence>
<evidence type="ECO:0000259" key="10">
    <source>
        <dbReference type="Pfam" id="PF04290"/>
    </source>
</evidence>
<evidence type="ECO:0000256" key="6">
    <source>
        <dbReference type="ARBA" id="ARBA00022989"/>
    </source>
</evidence>
<dbReference type="InterPro" id="IPR007387">
    <property type="entry name" value="TRAP_DctQ"/>
</dbReference>
<dbReference type="RefSeq" id="WP_037974661.1">
    <property type="nucleotide sequence ID" value="NZ_JMKI01000008.1"/>
</dbReference>
<comment type="caution">
    <text evidence="11">The sequence shown here is derived from an EMBL/GenBank/DDBJ whole genome shotgun (WGS) entry which is preliminary data.</text>
</comment>
<keyword evidence="2" id="KW-0813">Transport</keyword>
<evidence type="ECO:0000256" key="7">
    <source>
        <dbReference type="ARBA" id="ARBA00023136"/>
    </source>
</evidence>
<accession>A0A073J5K1</accession>
<dbReference type="Proteomes" id="UP000027665">
    <property type="component" value="Unassembled WGS sequence"/>
</dbReference>
<dbReference type="PANTHER" id="PTHR35011">
    <property type="entry name" value="2,3-DIKETO-L-GULONATE TRAP TRANSPORTER SMALL PERMEASE PROTEIN YIAM"/>
    <property type="match status" value="1"/>
</dbReference>
<feature type="transmembrane region" description="Helical" evidence="9">
    <location>
        <begin position="46"/>
        <end position="64"/>
    </location>
</feature>
<dbReference type="STRING" id="2754.EH55_13430"/>
<evidence type="ECO:0000256" key="2">
    <source>
        <dbReference type="ARBA" id="ARBA00022448"/>
    </source>
</evidence>
<evidence type="ECO:0000256" key="4">
    <source>
        <dbReference type="ARBA" id="ARBA00022519"/>
    </source>
</evidence>
<evidence type="ECO:0000256" key="8">
    <source>
        <dbReference type="ARBA" id="ARBA00038436"/>
    </source>
</evidence>
<name>A0A073J5K1_9BACT</name>
<dbReference type="GeneID" id="90982893"/>
<evidence type="ECO:0000313" key="12">
    <source>
        <dbReference type="Proteomes" id="UP000027665"/>
    </source>
</evidence>
<dbReference type="InterPro" id="IPR055348">
    <property type="entry name" value="DctQ"/>
</dbReference>
<dbReference type="AlphaFoldDB" id="A0A073J5K1"/>
<evidence type="ECO:0000256" key="1">
    <source>
        <dbReference type="ARBA" id="ARBA00004429"/>
    </source>
</evidence>
<feature type="domain" description="Tripartite ATP-independent periplasmic transporters DctQ component" evidence="10">
    <location>
        <begin position="22"/>
        <end position="151"/>
    </location>
</feature>
<keyword evidence="4" id="KW-0997">Cell inner membrane</keyword>
<comment type="subcellular location">
    <subcellularLocation>
        <location evidence="1">Cell inner membrane</location>
        <topology evidence="1">Multi-pass membrane protein</topology>
    </subcellularLocation>
</comment>
<sequence length="170" mass="20047">MTVKKFLDNFEEYFCVWTMAIMTVLVFIQVVMRYIFSNSLSWSEELARFIFLWLSWIGASYAVKERSHFRVEMFANMMKGEKRRIFEYFILIIWFAFSFVLAWLGSELVLFIHESEQASAAMDIPMTWPYASVPVGCALMCVRLMIEMYKIYKGAPVGAEAKRQELEEMV</sequence>
<organism evidence="11 12">
    <name type="scientific">Synergistes jonesii</name>
    <dbReference type="NCBI Taxonomy" id="2754"/>
    <lineage>
        <taxon>Bacteria</taxon>
        <taxon>Thermotogati</taxon>
        <taxon>Synergistota</taxon>
        <taxon>Synergistia</taxon>
        <taxon>Synergistales</taxon>
        <taxon>Synergistaceae</taxon>
        <taxon>Synergistes</taxon>
    </lineage>
</organism>
<keyword evidence="5 9" id="KW-0812">Transmembrane</keyword>
<dbReference type="EMBL" id="JMKI01000008">
    <property type="protein sequence ID" value="KEJ92992.1"/>
    <property type="molecule type" value="Genomic_DNA"/>
</dbReference>